<proteinExistence type="predicted"/>
<dbReference type="InterPro" id="IPR036673">
    <property type="entry name" value="Cyanovirin-N_sf"/>
</dbReference>
<feature type="signal peptide" evidence="1">
    <location>
        <begin position="1"/>
        <end position="21"/>
    </location>
</feature>
<dbReference type="InterPro" id="IPR011058">
    <property type="entry name" value="Cyanovirin-N"/>
</dbReference>
<evidence type="ECO:0000256" key="1">
    <source>
        <dbReference type="SAM" id="SignalP"/>
    </source>
</evidence>
<accession>A0A5N5QB85</accession>
<dbReference type="Pfam" id="PF08881">
    <property type="entry name" value="CVNH"/>
    <property type="match status" value="1"/>
</dbReference>
<reference evidence="3 4" key="1">
    <citation type="journal article" date="2019" name="Fungal Biol. Biotechnol.">
        <title>Draft genome sequence of fastidious pathogen Ceratobasidium theobromae, which causes vascular-streak dieback in Theobroma cacao.</title>
        <authorList>
            <person name="Ali S.S."/>
            <person name="Asman A."/>
            <person name="Shao J."/>
            <person name="Firmansyah A.P."/>
            <person name="Susilo A.W."/>
            <person name="Rosmana A."/>
            <person name="McMahon P."/>
            <person name="Junaid M."/>
            <person name="Guest D."/>
            <person name="Kheng T.Y."/>
            <person name="Meinhardt L.W."/>
            <person name="Bailey B.A."/>
        </authorList>
    </citation>
    <scope>NUCLEOTIDE SEQUENCE [LARGE SCALE GENOMIC DNA]</scope>
    <source>
        <strain evidence="3 4">CT2</strain>
    </source>
</reference>
<dbReference type="Proteomes" id="UP000383932">
    <property type="component" value="Unassembled WGS sequence"/>
</dbReference>
<feature type="chain" id="PRO_5024449637" evidence="1">
    <location>
        <begin position="22"/>
        <end position="124"/>
    </location>
</feature>
<dbReference type="EMBL" id="SSOP01000389">
    <property type="protein sequence ID" value="KAB5588688.1"/>
    <property type="molecule type" value="Genomic_DNA"/>
</dbReference>
<keyword evidence="4" id="KW-1185">Reference proteome</keyword>
<organism evidence="3 4">
    <name type="scientific">Ceratobasidium theobromae</name>
    <dbReference type="NCBI Taxonomy" id="1582974"/>
    <lineage>
        <taxon>Eukaryota</taxon>
        <taxon>Fungi</taxon>
        <taxon>Dikarya</taxon>
        <taxon>Basidiomycota</taxon>
        <taxon>Agaricomycotina</taxon>
        <taxon>Agaricomycetes</taxon>
        <taxon>Cantharellales</taxon>
        <taxon>Ceratobasidiaceae</taxon>
        <taxon>Ceratobasidium</taxon>
    </lineage>
</organism>
<dbReference type="SUPFAM" id="SSF51322">
    <property type="entry name" value="Cyanovirin-N"/>
    <property type="match status" value="1"/>
</dbReference>
<dbReference type="AlphaFoldDB" id="A0A5N5QB85"/>
<name>A0A5N5QB85_9AGAM</name>
<comment type="caution">
    <text evidence="3">The sequence shown here is derived from an EMBL/GenBank/DDBJ whole genome shotgun (WGS) entry which is preliminary data.</text>
</comment>
<protein>
    <submittedName>
        <fullName evidence="3">Putative effector protein</fullName>
    </submittedName>
</protein>
<evidence type="ECO:0000313" key="3">
    <source>
        <dbReference type="EMBL" id="KAB5588688.1"/>
    </source>
</evidence>
<feature type="domain" description="Cyanovirin-N" evidence="2">
    <location>
        <begin position="24"/>
        <end position="121"/>
    </location>
</feature>
<dbReference type="Gene3D" id="2.30.60.10">
    <property type="entry name" value="Cyanovirin-N"/>
    <property type="match status" value="1"/>
</dbReference>
<dbReference type="OrthoDB" id="5239998at2759"/>
<keyword evidence="1" id="KW-0732">Signal</keyword>
<gene>
    <name evidence="3" type="ORF">CTheo_7866</name>
</gene>
<evidence type="ECO:0000313" key="4">
    <source>
        <dbReference type="Proteomes" id="UP000383932"/>
    </source>
</evidence>
<sequence length="124" mass="12943">MHFTTLLTFFGASLAASGVQAAKYASTCTATGLNGDNLMFASCQDATGLEARKKTTVLDLNGCIVNRNGRLSCQANGRYDATCNGCFVSDTTMTCSCEGRVSTITTSINLDDCVSNLDGVLSCP</sequence>
<evidence type="ECO:0000259" key="2">
    <source>
        <dbReference type="Pfam" id="PF08881"/>
    </source>
</evidence>